<dbReference type="GO" id="GO:0003677">
    <property type="term" value="F:DNA binding"/>
    <property type="evidence" value="ECO:0007669"/>
    <property type="project" value="UniProtKB-KW"/>
</dbReference>
<dbReference type="PRINTS" id="PR00598">
    <property type="entry name" value="HTHMARR"/>
</dbReference>
<dbReference type="Gene3D" id="1.10.10.10">
    <property type="entry name" value="Winged helix-like DNA-binding domain superfamily/Winged helix DNA-binding domain"/>
    <property type="match status" value="1"/>
</dbReference>
<dbReference type="Proteomes" id="UP000824062">
    <property type="component" value="Unassembled WGS sequence"/>
</dbReference>
<organism evidence="5 6">
    <name type="scientific">Candidatus Olsenella pullistercoris</name>
    <dbReference type="NCBI Taxonomy" id="2838712"/>
    <lineage>
        <taxon>Bacteria</taxon>
        <taxon>Bacillati</taxon>
        <taxon>Actinomycetota</taxon>
        <taxon>Coriobacteriia</taxon>
        <taxon>Coriobacteriales</taxon>
        <taxon>Atopobiaceae</taxon>
        <taxon>Olsenella</taxon>
    </lineage>
</organism>
<evidence type="ECO:0000256" key="1">
    <source>
        <dbReference type="ARBA" id="ARBA00023015"/>
    </source>
</evidence>
<proteinExistence type="predicted"/>
<keyword evidence="3" id="KW-0804">Transcription</keyword>
<evidence type="ECO:0000313" key="6">
    <source>
        <dbReference type="Proteomes" id="UP000824062"/>
    </source>
</evidence>
<dbReference type="PANTHER" id="PTHR42756:SF1">
    <property type="entry name" value="TRANSCRIPTIONAL REPRESSOR OF EMRAB OPERON"/>
    <property type="match status" value="1"/>
</dbReference>
<accession>A0A9D2JDY9</accession>
<evidence type="ECO:0000313" key="5">
    <source>
        <dbReference type="EMBL" id="HIZ46925.1"/>
    </source>
</evidence>
<dbReference type="EMBL" id="DXBM01000067">
    <property type="protein sequence ID" value="HIZ46925.1"/>
    <property type="molecule type" value="Genomic_DNA"/>
</dbReference>
<dbReference type="PROSITE" id="PS50995">
    <property type="entry name" value="HTH_MARR_2"/>
    <property type="match status" value="1"/>
</dbReference>
<reference evidence="5" key="1">
    <citation type="journal article" date="2021" name="PeerJ">
        <title>Extensive microbial diversity within the chicken gut microbiome revealed by metagenomics and culture.</title>
        <authorList>
            <person name="Gilroy R."/>
            <person name="Ravi A."/>
            <person name="Getino M."/>
            <person name="Pursley I."/>
            <person name="Horton D.L."/>
            <person name="Alikhan N.F."/>
            <person name="Baker D."/>
            <person name="Gharbi K."/>
            <person name="Hall N."/>
            <person name="Watson M."/>
            <person name="Adriaenssens E.M."/>
            <person name="Foster-Nyarko E."/>
            <person name="Jarju S."/>
            <person name="Secka A."/>
            <person name="Antonio M."/>
            <person name="Oren A."/>
            <person name="Chaudhuri R.R."/>
            <person name="La Ragione R."/>
            <person name="Hildebrand F."/>
            <person name="Pallen M.J."/>
        </authorList>
    </citation>
    <scope>NUCLEOTIDE SEQUENCE</scope>
    <source>
        <strain evidence="5">ChiHjej12B11-14209</strain>
    </source>
</reference>
<sequence length="154" mass="16825">MEDTPTYEELAGELMRELFSLGSALTPMMVNSTRGETATLMTLYRRGAALTPGELAEQAHVTSARVANILRALEEKGLVERAHSSVDRRQVEVTLTDAGQATAERVREERTQAIAGYLRQLGSEDAAHLVRIVRRTTDILEERSERAGSEGGAA</sequence>
<name>A0A9D2JDY9_9ACTN</name>
<reference evidence="5" key="2">
    <citation type="submission" date="2021-04" db="EMBL/GenBank/DDBJ databases">
        <authorList>
            <person name="Gilroy R."/>
        </authorList>
    </citation>
    <scope>NUCLEOTIDE SEQUENCE</scope>
    <source>
        <strain evidence="5">ChiHjej12B11-14209</strain>
    </source>
</reference>
<dbReference type="InterPro" id="IPR036390">
    <property type="entry name" value="WH_DNA-bd_sf"/>
</dbReference>
<dbReference type="GO" id="GO:0003700">
    <property type="term" value="F:DNA-binding transcription factor activity"/>
    <property type="evidence" value="ECO:0007669"/>
    <property type="project" value="InterPro"/>
</dbReference>
<comment type="caution">
    <text evidence="5">The sequence shown here is derived from an EMBL/GenBank/DDBJ whole genome shotgun (WGS) entry which is preliminary data.</text>
</comment>
<keyword evidence="1" id="KW-0805">Transcription regulation</keyword>
<dbReference type="InterPro" id="IPR036388">
    <property type="entry name" value="WH-like_DNA-bd_sf"/>
</dbReference>
<dbReference type="InterPro" id="IPR000835">
    <property type="entry name" value="HTH_MarR-typ"/>
</dbReference>
<dbReference type="Pfam" id="PF01047">
    <property type="entry name" value="MarR"/>
    <property type="match status" value="1"/>
</dbReference>
<dbReference type="AlphaFoldDB" id="A0A9D2JDY9"/>
<keyword evidence="2" id="KW-0238">DNA-binding</keyword>
<dbReference type="SMART" id="SM00347">
    <property type="entry name" value="HTH_MARR"/>
    <property type="match status" value="1"/>
</dbReference>
<evidence type="ECO:0000259" key="4">
    <source>
        <dbReference type="PROSITE" id="PS50995"/>
    </source>
</evidence>
<dbReference type="SUPFAM" id="SSF46785">
    <property type="entry name" value="Winged helix' DNA-binding domain"/>
    <property type="match status" value="1"/>
</dbReference>
<protein>
    <submittedName>
        <fullName evidence="5">MarR family transcriptional regulator</fullName>
    </submittedName>
</protein>
<dbReference type="PANTHER" id="PTHR42756">
    <property type="entry name" value="TRANSCRIPTIONAL REGULATOR, MARR"/>
    <property type="match status" value="1"/>
</dbReference>
<gene>
    <name evidence="5" type="ORF">IAA19_07930</name>
</gene>
<feature type="domain" description="HTH marR-type" evidence="4">
    <location>
        <begin position="7"/>
        <end position="138"/>
    </location>
</feature>
<evidence type="ECO:0000256" key="3">
    <source>
        <dbReference type="ARBA" id="ARBA00023163"/>
    </source>
</evidence>
<evidence type="ECO:0000256" key="2">
    <source>
        <dbReference type="ARBA" id="ARBA00023125"/>
    </source>
</evidence>